<comment type="caution">
    <text evidence="9">The sequence shown here is derived from an EMBL/GenBank/DDBJ whole genome shotgun (WGS) entry which is preliminary data.</text>
</comment>
<evidence type="ECO:0000256" key="2">
    <source>
        <dbReference type="ARBA" id="ARBA00022448"/>
    </source>
</evidence>
<keyword evidence="10" id="KW-1185">Reference proteome</keyword>
<dbReference type="SUPFAM" id="SSF161098">
    <property type="entry name" value="MetI-like"/>
    <property type="match status" value="1"/>
</dbReference>
<dbReference type="InterPro" id="IPR035906">
    <property type="entry name" value="MetI-like_sf"/>
</dbReference>
<feature type="transmembrane region" description="Helical" evidence="7">
    <location>
        <begin position="203"/>
        <end position="225"/>
    </location>
</feature>
<dbReference type="Gene3D" id="1.10.3720.10">
    <property type="entry name" value="MetI-like"/>
    <property type="match status" value="1"/>
</dbReference>
<dbReference type="EMBL" id="LZDD01000003">
    <property type="protein sequence ID" value="OJF71297.1"/>
    <property type="molecule type" value="Genomic_DNA"/>
</dbReference>
<feature type="transmembrane region" description="Helical" evidence="7">
    <location>
        <begin position="71"/>
        <end position="97"/>
    </location>
</feature>
<dbReference type="Proteomes" id="UP000182015">
    <property type="component" value="Unassembled WGS sequence"/>
</dbReference>
<keyword evidence="4 7" id="KW-0812">Transmembrane</keyword>
<feature type="transmembrane region" description="Helical" evidence="7">
    <location>
        <begin position="12"/>
        <end position="34"/>
    </location>
</feature>
<dbReference type="PANTHER" id="PTHR30193:SF37">
    <property type="entry name" value="INNER MEMBRANE ABC TRANSPORTER PERMEASE PROTEIN YCJO"/>
    <property type="match status" value="1"/>
</dbReference>
<evidence type="ECO:0000256" key="6">
    <source>
        <dbReference type="ARBA" id="ARBA00023136"/>
    </source>
</evidence>
<dbReference type="GO" id="GO:0055085">
    <property type="term" value="P:transmembrane transport"/>
    <property type="evidence" value="ECO:0007669"/>
    <property type="project" value="InterPro"/>
</dbReference>
<gene>
    <name evidence="9" type="ORF">A9Q68_08855</name>
</gene>
<dbReference type="InterPro" id="IPR051393">
    <property type="entry name" value="ABC_transporter_permease"/>
</dbReference>
<dbReference type="CDD" id="cd06261">
    <property type="entry name" value="TM_PBP2"/>
    <property type="match status" value="1"/>
</dbReference>
<accession>A0A1L8MKJ6</accession>
<dbReference type="GO" id="GO:0005886">
    <property type="term" value="C:plasma membrane"/>
    <property type="evidence" value="ECO:0007669"/>
    <property type="project" value="UniProtKB-SubCell"/>
</dbReference>
<dbReference type="InterPro" id="IPR000515">
    <property type="entry name" value="MetI-like"/>
</dbReference>
<dbReference type="SUPFAM" id="SSF160964">
    <property type="entry name" value="MalF N-terminal region-like"/>
    <property type="match status" value="1"/>
</dbReference>
<sequence length="294" mass="33693">MTIANSRFKNALLVALFVLPAFIPLFIFWIYPILRTFWLSFTDWNFMTPDYQMVLFDNYKSLFSDTRFYDALMNTLVFTLGTLAPTIIGGLVLAMLLQKKMAGSGLFKFILFSPWITPTVAISIVWTWIYDPKSGFANLILRALHMPELEWLKSSQTAMLAVIIVTVWKSLGYAMIFYLSALEKVPRDIYEASSLDGAKSWRQFIDMTLPSISPTTFFLMIITMVNSLQAYDQIQILTQGGPSGSTRTLLYMYYQLGFEEYHMGQATSIAVIMVLITIVLSYMQFVGSKKWVHY</sequence>
<feature type="transmembrane region" description="Helical" evidence="7">
    <location>
        <begin position="261"/>
        <end position="283"/>
    </location>
</feature>
<dbReference type="Pfam" id="PF00528">
    <property type="entry name" value="BPD_transp_1"/>
    <property type="match status" value="1"/>
</dbReference>
<keyword evidence="6 7" id="KW-0472">Membrane</keyword>
<dbReference type="OrthoDB" id="9787541at2"/>
<evidence type="ECO:0000313" key="9">
    <source>
        <dbReference type="EMBL" id="OJF71297.1"/>
    </source>
</evidence>
<organism evidence="9 10">
    <name type="scientific">Streptococcus bovimastitidis</name>
    <dbReference type="NCBI Taxonomy" id="1856638"/>
    <lineage>
        <taxon>Bacteria</taxon>
        <taxon>Bacillati</taxon>
        <taxon>Bacillota</taxon>
        <taxon>Bacilli</taxon>
        <taxon>Lactobacillales</taxon>
        <taxon>Streptococcaceae</taxon>
        <taxon>Streptococcus</taxon>
    </lineage>
</organism>
<dbReference type="PANTHER" id="PTHR30193">
    <property type="entry name" value="ABC TRANSPORTER PERMEASE PROTEIN"/>
    <property type="match status" value="1"/>
</dbReference>
<keyword evidence="2 7" id="KW-0813">Transport</keyword>
<feature type="domain" description="ABC transmembrane type-1" evidence="8">
    <location>
        <begin position="72"/>
        <end position="284"/>
    </location>
</feature>
<evidence type="ECO:0000256" key="3">
    <source>
        <dbReference type="ARBA" id="ARBA00022475"/>
    </source>
</evidence>
<dbReference type="PROSITE" id="PS50928">
    <property type="entry name" value="ABC_TM1"/>
    <property type="match status" value="1"/>
</dbReference>
<keyword evidence="5 7" id="KW-1133">Transmembrane helix</keyword>
<keyword evidence="3" id="KW-1003">Cell membrane</keyword>
<evidence type="ECO:0000256" key="4">
    <source>
        <dbReference type="ARBA" id="ARBA00022692"/>
    </source>
</evidence>
<dbReference type="STRING" id="1856638.A9Q68_08855"/>
<evidence type="ECO:0000256" key="5">
    <source>
        <dbReference type="ARBA" id="ARBA00022989"/>
    </source>
</evidence>
<comment type="subcellular location">
    <subcellularLocation>
        <location evidence="1 7">Cell membrane</location>
        <topology evidence="1 7">Multi-pass membrane protein</topology>
    </subcellularLocation>
</comment>
<evidence type="ECO:0000313" key="10">
    <source>
        <dbReference type="Proteomes" id="UP000182015"/>
    </source>
</evidence>
<evidence type="ECO:0000256" key="7">
    <source>
        <dbReference type="RuleBase" id="RU363032"/>
    </source>
</evidence>
<proteinExistence type="inferred from homology"/>
<evidence type="ECO:0000256" key="1">
    <source>
        <dbReference type="ARBA" id="ARBA00004651"/>
    </source>
</evidence>
<evidence type="ECO:0000259" key="8">
    <source>
        <dbReference type="PROSITE" id="PS50928"/>
    </source>
</evidence>
<feature type="transmembrane region" description="Helical" evidence="7">
    <location>
        <begin position="158"/>
        <end position="182"/>
    </location>
</feature>
<dbReference type="RefSeq" id="WP_071794360.1">
    <property type="nucleotide sequence ID" value="NZ_LZDD01000003.1"/>
</dbReference>
<feature type="transmembrane region" description="Helical" evidence="7">
    <location>
        <begin position="109"/>
        <end position="129"/>
    </location>
</feature>
<protein>
    <submittedName>
        <fullName evidence="9">ABC transporter</fullName>
    </submittedName>
</protein>
<comment type="similarity">
    <text evidence="7">Belongs to the binding-protein-dependent transport system permease family.</text>
</comment>
<name>A0A1L8MKJ6_9STRE</name>
<dbReference type="AlphaFoldDB" id="A0A1L8MKJ6"/>
<reference evidence="10" key="1">
    <citation type="submission" date="2016-06" db="EMBL/GenBank/DDBJ databases">
        <authorList>
            <person name="de Vries S.P.W."/>
            <person name="Hadjirin N.F."/>
            <person name="Lay E.M."/>
            <person name="Zadoks R.N."/>
            <person name="Peacock S.J."/>
            <person name="Parkhill J."/>
            <person name="Grant A.J."/>
            <person name="Mcdougall S."/>
            <person name="Holmes M.A."/>
        </authorList>
    </citation>
    <scope>NUCLEOTIDE SEQUENCE [LARGE SCALE GENOMIC DNA]</scope>
    <source>
        <strain evidence="10">NZ1587</strain>
    </source>
</reference>